<evidence type="ECO:0000313" key="2">
    <source>
        <dbReference type="EMBL" id="KAK3250781.1"/>
    </source>
</evidence>
<gene>
    <name evidence="2" type="ORF">CYMTET_39853</name>
    <name evidence="1" type="ORF">CYMTET_42540</name>
</gene>
<evidence type="ECO:0000313" key="1">
    <source>
        <dbReference type="EMBL" id="KAK3247981.1"/>
    </source>
</evidence>
<name>A0AAE0C9A0_9CHLO</name>
<organism evidence="2 3">
    <name type="scientific">Cymbomonas tetramitiformis</name>
    <dbReference type="NCBI Taxonomy" id="36881"/>
    <lineage>
        <taxon>Eukaryota</taxon>
        <taxon>Viridiplantae</taxon>
        <taxon>Chlorophyta</taxon>
        <taxon>Pyramimonadophyceae</taxon>
        <taxon>Pyramimonadales</taxon>
        <taxon>Pyramimonadaceae</taxon>
        <taxon>Cymbomonas</taxon>
    </lineage>
</organism>
<reference evidence="2" key="2">
    <citation type="submission" date="2023-06" db="EMBL/GenBank/DDBJ databases">
        <title>Long-read-based genome assembly of the green algal bacterivore Cymbomonas tetramitiformis.</title>
        <authorList>
            <person name="Gyaltshen Y."/>
            <person name="Rozenberg A."/>
            <person name="Paasch A."/>
            <person name="Burns J.A."/>
            <person name="Warring S."/>
            <person name="Larson R."/>
            <person name="Maurer-Alcala X."/>
            <person name="Dacks J."/>
            <person name="Kim E."/>
        </authorList>
    </citation>
    <scope>NUCLEOTIDE SEQUENCE</scope>
    <source>
        <strain evidence="2">PLY_AMNH</strain>
    </source>
</reference>
<proteinExistence type="predicted"/>
<dbReference type="EMBL" id="LGRX02026486">
    <property type="protein sequence ID" value="KAK3250781.1"/>
    <property type="molecule type" value="Genomic_DNA"/>
</dbReference>
<comment type="caution">
    <text evidence="2">The sequence shown here is derived from an EMBL/GenBank/DDBJ whole genome shotgun (WGS) entry which is preliminary data.</text>
</comment>
<protein>
    <submittedName>
        <fullName evidence="2">Uncharacterized protein</fullName>
    </submittedName>
</protein>
<sequence>MLWLLEEREQRDQLLLRESEGCADLQWRIIELQAAAVAVRQSNSLPHLYDMLKGFRSDQYYSGHKSEAKSSWLEFRGSDLAAQASKLGVLGNPVMAFIAAKECICRIREYTLSAEGKATGELDVPTVTTVKIIYICQASAVHPKYVHIKTISAAGLPTFSELEDSVSGQATAEGAAAEGAAAQGGFSTCHLKGHQAADWFLMNDEKREAFLNRRPEQRQKIMKRVEDYQKHGKLPGALACEDVVLTPGLVADPETAFAIHEVFLQDIEGASEFEDVLFSMFTPVGQVDTSGVLRLGATSSITTPLSAI</sequence>
<dbReference type="EMBL" id="LGRX02028516">
    <property type="protein sequence ID" value="KAK3247981.1"/>
    <property type="molecule type" value="Genomic_DNA"/>
</dbReference>
<keyword evidence="3" id="KW-1185">Reference proteome</keyword>
<dbReference type="Proteomes" id="UP001190700">
    <property type="component" value="Unassembled WGS sequence"/>
</dbReference>
<reference evidence="2 3" key="1">
    <citation type="journal article" date="2015" name="Genome Biol. Evol.">
        <title>Comparative Genomics of a Bacterivorous Green Alga Reveals Evolutionary Causalities and Consequences of Phago-Mixotrophic Mode of Nutrition.</title>
        <authorList>
            <person name="Burns J.A."/>
            <person name="Paasch A."/>
            <person name="Narechania A."/>
            <person name="Kim E."/>
        </authorList>
    </citation>
    <scope>NUCLEOTIDE SEQUENCE [LARGE SCALE GENOMIC DNA]</scope>
    <source>
        <strain evidence="2">PLY_AMNH</strain>
    </source>
</reference>
<dbReference type="AlphaFoldDB" id="A0AAE0C9A0"/>
<accession>A0AAE0C9A0</accession>
<evidence type="ECO:0000313" key="3">
    <source>
        <dbReference type="Proteomes" id="UP001190700"/>
    </source>
</evidence>